<comment type="caution">
    <text evidence="2">The sequence shown here is derived from an EMBL/GenBank/DDBJ whole genome shotgun (WGS) entry which is preliminary data.</text>
</comment>
<evidence type="ECO:0008006" key="4">
    <source>
        <dbReference type="Google" id="ProtNLM"/>
    </source>
</evidence>
<evidence type="ECO:0000313" key="2">
    <source>
        <dbReference type="EMBL" id="GMT23948.1"/>
    </source>
</evidence>
<keyword evidence="1" id="KW-0472">Membrane</keyword>
<keyword evidence="1" id="KW-1133">Transmembrane helix</keyword>
<proteinExistence type="predicted"/>
<feature type="transmembrane region" description="Helical" evidence="1">
    <location>
        <begin position="68"/>
        <end position="86"/>
    </location>
</feature>
<accession>A0AAV5VZU9</accession>
<gene>
    <name evidence="2" type="ORF">PFISCL1PPCAC_15245</name>
</gene>
<protein>
    <recommendedName>
        <fullName evidence="4">NADH dehydrogenase subunit 5</fullName>
    </recommendedName>
</protein>
<dbReference type="Proteomes" id="UP001432322">
    <property type="component" value="Unassembled WGS sequence"/>
</dbReference>
<organism evidence="2 3">
    <name type="scientific">Pristionchus fissidentatus</name>
    <dbReference type="NCBI Taxonomy" id="1538716"/>
    <lineage>
        <taxon>Eukaryota</taxon>
        <taxon>Metazoa</taxon>
        <taxon>Ecdysozoa</taxon>
        <taxon>Nematoda</taxon>
        <taxon>Chromadorea</taxon>
        <taxon>Rhabditida</taxon>
        <taxon>Rhabditina</taxon>
        <taxon>Diplogasteromorpha</taxon>
        <taxon>Diplogasteroidea</taxon>
        <taxon>Neodiplogasteridae</taxon>
        <taxon>Pristionchus</taxon>
    </lineage>
</organism>
<evidence type="ECO:0000313" key="3">
    <source>
        <dbReference type="Proteomes" id="UP001432322"/>
    </source>
</evidence>
<name>A0AAV5VZU9_9BILA</name>
<feature type="non-terminal residue" evidence="2">
    <location>
        <position position="109"/>
    </location>
</feature>
<feature type="transmembrane region" description="Helical" evidence="1">
    <location>
        <begin position="6"/>
        <end position="27"/>
    </location>
</feature>
<sequence>SLGLDLTCPLVFLVSSVISSISSHLLLNRWFFEYANTFYLALSALISVFYQFTSYSSATHLLFTNRKVLMASLLLAVSLLLSYETYNVGRVYQWHSLIVAVPLLLDGRS</sequence>
<keyword evidence="3" id="KW-1185">Reference proteome</keyword>
<evidence type="ECO:0000256" key="1">
    <source>
        <dbReference type="SAM" id="Phobius"/>
    </source>
</evidence>
<dbReference type="EMBL" id="BTSY01000004">
    <property type="protein sequence ID" value="GMT23948.1"/>
    <property type="molecule type" value="Genomic_DNA"/>
</dbReference>
<feature type="non-terminal residue" evidence="2">
    <location>
        <position position="1"/>
    </location>
</feature>
<feature type="transmembrane region" description="Helical" evidence="1">
    <location>
        <begin position="34"/>
        <end position="53"/>
    </location>
</feature>
<keyword evidence="1" id="KW-0812">Transmembrane</keyword>
<reference evidence="2" key="1">
    <citation type="submission" date="2023-10" db="EMBL/GenBank/DDBJ databases">
        <title>Genome assembly of Pristionchus species.</title>
        <authorList>
            <person name="Yoshida K."/>
            <person name="Sommer R.J."/>
        </authorList>
    </citation>
    <scope>NUCLEOTIDE SEQUENCE</scope>
    <source>
        <strain evidence="2">RS5133</strain>
    </source>
</reference>
<dbReference type="AlphaFoldDB" id="A0AAV5VZU9"/>